<dbReference type="AlphaFoldDB" id="A0A0N4XNP0"/>
<dbReference type="WBParaSite" id="NBR_0000414201-mRNA-1">
    <property type="protein sequence ID" value="NBR_0000414201-mRNA-1"/>
    <property type="gene ID" value="NBR_0000414201"/>
</dbReference>
<reference evidence="1 2" key="2">
    <citation type="submission" date="2018-11" db="EMBL/GenBank/DDBJ databases">
        <authorList>
            <consortium name="Pathogen Informatics"/>
        </authorList>
    </citation>
    <scope>NUCLEOTIDE SEQUENCE [LARGE SCALE GENOMIC DNA]</scope>
</reference>
<name>A0A0N4XNP0_NIPBR</name>
<gene>
    <name evidence="1" type="ORF">NBR_LOCUS4143</name>
</gene>
<proteinExistence type="predicted"/>
<keyword evidence="2" id="KW-1185">Reference proteome</keyword>
<organism evidence="3">
    <name type="scientific">Nippostrongylus brasiliensis</name>
    <name type="common">Rat hookworm</name>
    <dbReference type="NCBI Taxonomy" id="27835"/>
    <lineage>
        <taxon>Eukaryota</taxon>
        <taxon>Metazoa</taxon>
        <taxon>Ecdysozoa</taxon>
        <taxon>Nematoda</taxon>
        <taxon>Chromadorea</taxon>
        <taxon>Rhabditida</taxon>
        <taxon>Rhabditina</taxon>
        <taxon>Rhabditomorpha</taxon>
        <taxon>Strongyloidea</taxon>
        <taxon>Heligmosomidae</taxon>
        <taxon>Nippostrongylus</taxon>
    </lineage>
</organism>
<accession>A0A0N4XNP0</accession>
<reference evidence="3" key="1">
    <citation type="submission" date="2017-02" db="UniProtKB">
        <authorList>
            <consortium name="WormBaseParasite"/>
        </authorList>
    </citation>
    <scope>IDENTIFICATION</scope>
</reference>
<sequence length="162" mass="18335">LTGSSRYTKPVFSPSQASLVPIYPTPESWKAWIARAAIDHSTMVMSVASLTNAEARQIYAQALGYTYPACVNRFYLLNRDATPFDDAVTYVHTFKHLEFICSTGFDGWLSSFSLFCCPCMVQCWILIFRASETFVLCVKDFFTQNCGAEVSHHDLSWIQEDN</sequence>
<dbReference type="Proteomes" id="UP000271162">
    <property type="component" value="Unassembled WGS sequence"/>
</dbReference>
<dbReference type="STRING" id="27835.A0A0N4XNP0"/>
<evidence type="ECO:0000313" key="2">
    <source>
        <dbReference type="Proteomes" id="UP000271162"/>
    </source>
</evidence>
<protein>
    <submittedName>
        <fullName evidence="3">VDE domain-containing protein</fullName>
    </submittedName>
</protein>
<dbReference type="EMBL" id="UYSL01007209">
    <property type="protein sequence ID" value="VDL67732.1"/>
    <property type="molecule type" value="Genomic_DNA"/>
</dbReference>
<evidence type="ECO:0000313" key="1">
    <source>
        <dbReference type="EMBL" id="VDL67732.1"/>
    </source>
</evidence>
<evidence type="ECO:0000313" key="3">
    <source>
        <dbReference type="WBParaSite" id="NBR_0000414201-mRNA-1"/>
    </source>
</evidence>